<dbReference type="Gene3D" id="2.10.70.100">
    <property type="match status" value="1"/>
</dbReference>
<dbReference type="NCBIfam" id="TIGR00229">
    <property type="entry name" value="sensory_box"/>
    <property type="match status" value="4"/>
</dbReference>
<dbReference type="Pfam" id="PF00990">
    <property type="entry name" value="GGDEF"/>
    <property type="match status" value="1"/>
</dbReference>
<dbReference type="InterPro" id="IPR000014">
    <property type="entry name" value="PAS"/>
</dbReference>
<feature type="domain" description="PAC" evidence="3">
    <location>
        <begin position="233"/>
        <end position="286"/>
    </location>
</feature>
<feature type="domain" description="PAC" evidence="3">
    <location>
        <begin position="111"/>
        <end position="163"/>
    </location>
</feature>
<proteinExistence type="predicted"/>
<dbReference type="PANTHER" id="PTHR44757:SF2">
    <property type="entry name" value="BIOFILM ARCHITECTURE MAINTENANCE PROTEIN MBAA"/>
    <property type="match status" value="1"/>
</dbReference>
<evidence type="ECO:0000313" key="7">
    <source>
        <dbReference type="Proteomes" id="UP000297403"/>
    </source>
</evidence>
<dbReference type="Gene3D" id="3.20.20.450">
    <property type="entry name" value="EAL domain"/>
    <property type="match status" value="1"/>
</dbReference>
<evidence type="ECO:0000259" key="5">
    <source>
        <dbReference type="PROSITE" id="PS50887"/>
    </source>
</evidence>
<dbReference type="SUPFAM" id="SSF55073">
    <property type="entry name" value="Nucleotide cyclase"/>
    <property type="match status" value="1"/>
</dbReference>
<evidence type="ECO:0000313" key="6">
    <source>
        <dbReference type="EMBL" id="TFC49696.1"/>
    </source>
</evidence>
<dbReference type="CDD" id="cd00130">
    <property type="entry name" value="PAS"/>
    <property type="match status" value="4"/>
</dbReference>
<feature type="domain" description="EAL" evidence="4">
    <location>
        <begin position="714"/>
        <end position="971"/>
    </location>
</feature>
<reference evidence="6 7" key="1">
    <citation type="submission" date="2019-03" db="EMBL/GenBank/DDBJ databases">
        <title>Genomics of glacier-inhabiting Cryobacterium strains.</title>
        <authorList>
            <person name="Liu Q."/>
            <person name="Xin Y.-H."/>
        </authorList>
    </citation>
    <scope>NUCLEOTIDE SEQUENCE [LARGE SCALE GENOMIC DNA]</scope>
    <source>
        <strain evidence="7">TMT1-22</strain>
    </source>
</reference>
<dbReference type="CDD" id="cd01948">
    <property type="entry name" value="EAL"/>
    <property type="match status" value="1"/>
</dbReference>
<feature type="domain" description="PAS" evidence="2">
    <location>
        <begin position="32"/>
        <end position="84"/>
    </location>
</feature>
<feature type="domain" description="PAC" evidence="3">
    <location>
        <begin position="361"/>
        <end position="413"/>
    </location>
</feature>
<dbReference type="Gene3D" id="3.30.450.20">
    <property type="entry name" value="PAS domain"/>
    <property type="match status" value="4"/>
</dbReference>
<name>A0AAQ2HG44_9MICO</name>
<feature type="domain" description="GGDEF" evidence="5">
    <location>
        <begin position="572"/>
        <end position="705"/>
    </location>
</feature>
<evidence type="ECO:0000259" key="3">
    <source>
        <dbReference type="PROSITE" id="PS50113"/>
    </source>
</evidence>
<dbReference type="PANTHER" id="PTHR44757">
    <property type="entry name" value="DIGUANYLATE CYCLASE DGCP"/>
    <property type="match status" value="1"/>
</dbReference>
<dbReference type="PROSITE" id="PS50113">
    <property type="entry name" value="PAC"/>
    <property type="match status" value="4"/>
</dbReference>
<feature type="domain" description="PAS" evidence="2">
    <location>
        <begin position="160"/>
        <end position="205"/>
    </location>
</feature>
<dbReference type="SMART" id="SM00052">
    <property type="entry name" value="EAL"/>
    <property type="match status" value="1"/>
</dbReference>
<dbReference type="Pfam" id="PF00989">
    <property type="entry name" value="PAS"/>
    <property type="match status" value="1"/>
</dbReference>
<feature type="compositionally biased region" description="Basic and acidic residues" evidence="1">
    <location>
        <begin position="1"/>
        <end position="15"/>
    </location>
</feature>
<accession>A0AAQ2HG44</accession>
<dbReference type="InterPro" id="IPR035919">
    <property type="entry name" value="EAL_sf"/>
</dbReference>
<dbReference type="SMART" id="SM00086">
    <property type="entry name" value="PAC"/>
    <property type="match status" value="4"/>
</dbReference>
<feature type="domain" description="PAS" evidence="2">
    <location>
        <begin position="414"/>
        <end position="484"/>
    </location>
</feature>
<evidence type="ECO:0000259" key="4">
    <source>
        <dbReference type="PROSITE" id="PS50883"/>
    </source>
</evidence>
<dbReference type="PROSITE" id="PS50883">
    <property type="entry name" value="EAL"/>
    <property type="match status" value="1"/>
</dbReference>
<dbReference type="InterPro" id="IPR029787">
    <property type="entry name" value="Nucleotide_cyclase"/>
</dbReference>
<dbReference type="InterPro" id="IPR013767">
    <property type="entry name" value="PAS_fold"/>
</dbReference>
<dbReference type="SUPFAM" id="SSF141868">
    <property type="entry name" value="EAL domain-like"/>
    <property type="match status" value="1"/>
</dbReference>
<feature type="domain" description="PAC" evidence="3">
    <location>
        <begin position="488"/>
        <end position="540"/>
    </location>
</feature>
<dbReference type="Pfam" id="PF08447">
    <property type="entry name" value="PAS_3"/>
    <property type="match status" value="1"/>
</dbReference>
<dbReference type="Pfam" id="PF00563">
    <property type="entry name" value="EAL"/>
    <property type="match status" value="1"/>
</dbReference>
<dbReference type="InterPro" id="IPR035965">
    <property type="entry name" value="PAS-like_dom_sf"/>
</dbReference>
<dbReference type="InterPro" id="IPR013655">
    <property type="entry name" value="PAS_fold_3"/>
</dbReference>
<dbReference type="RefSeq" id="WP_134367127.1">
    <property type="nucleotide sequence ID" value="NZ_SOFY01000026.1"/>
</dbReference>
<organism evidence="6 7">
    <name type="scientific">Cryobacterium shii</name>
    <dbReference type="NCBI Taxonomy" id="1259235"/>
    <lineage>
        <taxon>Bacteria</taxon>
        <taxon>Bacillati</taxon>
        <taxon>Actinomycetota</taxon>
        <taxon>Actinomycetes</taxon>
        <taxon>Micrococcales</taxon>
        <taxon>Microbacteriaceae</taxon>
        <taxon>Cryobacterium</taxon>
    </lineage>
</organism>
<dbReference type="InterPro" id="IPR052155">
    <property type="entry name" value="Biofilm_reg_signaling"/>
</dbReference>
<dbReference type="SMART" id="SM00091">
    <property type="entry name" value="PAS"/>
    <property type="match status" value="4"/>
</dbReference>
<dbReference type="SUPFAM" id="SSF55785">
    <property type="entry name" value="PYP-like sensor domain (PAS domain)"/>
    <property type="match status" value="4"/>
</dbReference>
<dbReference type="AlphaFoldDB" id="A0AAQ2HG44"/>
<dbReference type="InterPro" id="IPR000160">
    <property type="entry name" value="GGDEF_dom"/>
</dbReference>
<dbReference type="Proteomes" id="UP000297403">
    <property type="component" value="Unassembled WGS sequence"/>
</dbReference>
<dbReference type="FunFam" id="3.20.20.450:FF:000001">
    <property type="entry name" value="Cyclic di-GMP phosphodiesterase yahA"/>
    <property type="match status" value="1"/>
</dbReference>
<keyword evidence="7" id="KW-1185">Reference proteome</keyword>
<dbReference type="EMBL" id="SOFY01000026">
    <property type="protein sequence ID" value="TFC49696.1"/>
    <property type="molecule type" value="Genomic_DNA"/>
</dbReference>
<evidence type="ECO:0000259" key="2">
    <source>
        <dbReference type="PROSITE" id="PS50112"/>
    </source>
</evidence>
<dbReference type="InterPro" id="IPR043128">
    <property type="entry name" value="Rev_trsase/Diguanyl_cyclase"/>
</dbReference>
<evidence type="ECO:0000256" key="1">
    <source>
        <dbReference type="SAM" id="MobiDB-lite"/>
    </source>
</evidence>
<feature type="region of interest" description="Disordered" evidence="1">
    <location>
        <begin position="1"/>
        <end position="30"/>
    </location>
</feature>
<feature type="domain" description="PAS" evidence="2">
    <location>
        <begin position="287"/>
        <end position="353"/>
    </location>
</feature>
<dbReference type="InterPro" id="IPR001610">
    <property type="entry name" value="PAC"/>
</dbReference>
<dbReference type="Gene3D" id="3.30.70.270">
    <property type="match status" value="1"/>
</dbReference>
<dbReference type="CDD" id="cd01949">
    <property type="entry name" value="GGDEF"/>
    <property type="match status" value="1"/>
</dbReference>
<comment type="caution">
    <text evidence="6">The sequence shown here is derived from an EMBL/GenBank/DDBJ whole genome shotgun (WGS) entry which is preliminary data.</text>
</comment>
<dbReference type="InterPro" id="IPR001633">
    <property type="entry name" value="EAL_dom"/>
</dbReference>
<protein>
    <submittedName>
        <fullName evidence="6">EAL domain-containing protein</fullName>
    </submittedName>
</protein>
<dbReference type="SMART" id="SM00267">
    <property type="entry name" value="GGDEF"/>
    <property type="match status" value="1"/>
</dbReference>
<dbReference type="InterPro" id="IPR000700">
    <property type="entry name" value="PAS-assoc_C"/>
</dbReference>
<dbReference type="NCBIfam" id="TIGR00254">
    <property type="entry name" value="GGDEF"/>
    <property type="match status" value="1"/>
</dbReference>
<dbReference type="PROSITE" id="PS50887">
    <property type="entry name" value="GGDEF"/>
    <property type="match status" value="1"/>
</dbReference>
<sequence length="984" mass="109021">MTEKRNTSPDRERLLPTRRRPAADTNGDKTWSEGQFRALLGSAPDAMVIVDADGTILLVNAQVEVLFGYVRDELLGQSLEVLMPIEFRGWYLSHRSEYSAKTKTKAQARSMGPDLGLLGLHRDGREFPIEISLSPFETDSGTLVSSSIRDISERTQAQASTRMMSMLVASSDDAIFGYDVDGLITVWNPAAEAMFGFSAPEVIGQHQTLIVTVDGRDRGLELQAQVAGGESVIGLESVALHKDGSRIVDISLTISPIFDSRNIVAGCFGIARNISESKRRQIASETDQARLAAAQQMAGMGSYEIDSATGQRWWSDEYWRILGRNGTEPASRDLLLSCVHPQDRDRVESLLRRLDSGWPTPEFTFRIILQSGGIRWMRSRAVVIRAADGSPIKIIGMIMDITELHLAEARQQEAETNFRLGFDRSQIGMGMADLDGRLFQVNEALCTILGRTPEEIRGKRTQDFRHPSHHEGDRASFSGWLSGGFEDTQAELQYARPNGQPVWVQLTMSLVPDVNGEPGYFLLHMQDISSRKYAEDLLAHQALHDPLTGLPNRQLLVERIERSLSTGRRTAGYVGVLFIDVDQFKVINDGLGHVAGDRLLVGLTRRLKLIVRPGDTLARFGGDEFVLVCDNIAPYDAERLAERIVTIAKDPFEFEGKEVFVSVSVGIVLADDDADADASSMLLHSDVAMYRAKADGRARVVMYDEDMHHRASMRLETESQLARAISRDELRVFYQPIVDISTEETVGFEALVRWEHPDRGFISPTEFIPIAEQTGSIVAIGEWVLTEALRQVQAWRSQLAECHDLTIAVNLSARQLQDANFVQVVSDIITRSGIDASAVHLEITESMVINNLDLASATLSGLRGLGVRLSLDDFGTGWSSLTYLKQLPVQTIKIDRSFIDGLGGKDPQAPAFVNAIVSLARALEMDVVAEGIETREQLSELRRLGGSLAQGYLWSRPRPPKEIPGWLAEEKMRTVRLADLRAVS</sequence>
<dbReference type="PROSITE" id="PS50112">
    <property type="entry name" value="PAS"/>
    <property type="match status" value="4"/>
</dbReference>
<gene>
    <name evidence="6" type="ORF">E3O49_05980</name>
</gene>
<dbReference type="Pfam" id="PF13426">
    <property type="entry name" value="PAS_9"/>
    <property type="match status" value="2"/>
</dbReference>